<name>A0A4V1M6D0_9BACT</name>
<dbReference type="AlphaFoldDB" id="A0A4V1M6D0"/>
<dbReference type="Proteomes" id="UP000290218">
    <property type="component" value="Unassembled WGS sequence"/>
</dbReference>
<accession>A0A4V1M6D0</accession>
<feature type="region of interest" description="Disordered" evidence="1">
    <location>
        <begin position="83"/>
        <end position="102"/>
    </location>
</feature>
<dbReference type="RefSeq" id="WP_129046334.1">
    <property type="nucleotide sequence ID" value="NZ_SDHX01000001.1"/>
</dbReference>
<feature type="compositionally biased region" description="Low complexity" evidence="1">
    <location>
        <begin position="32"/>
        <end position="47"/>
    </location>
</feature>
<proteinExistence type="predicted"/>
<evidence type="ECO:0000256" key="1">
    <source>
        <dbReference type="SAM" id="MobiDB-lite"/>
    </source>
</evidence>
<keyword evidence="3" id="KW-1185">Reference proteome</keyword>
<protein>
    <submittedName>
        <fullName evidence="2">Uncharacterized protein</fullName>
    </submittedName>
</protein>
<sequence length="214" mass="22890">MKRLLLLALLTVIDGGAAEPKERPRLPPGATASPGRPASGEASAAAEGGSFKAFLQAKDRRPVGLEAAPEVVAARAEQVAEKPAAYAKPGSPGTNGVGTTDPDVLVLPKMEVTAERVTKLKAQLAELESRQALEDRIAARAAEPSWLERFLNPPFLRLGGYSSEASAALAKKRTEVLDLVKVLTLALDQAKTPEERIQIQTDIDGLNEMTRHWR</sequence>
<dbReference type="EMBL" id="SDHX01000001">
    <property type="protein sequence ID" value="RXK54969.1"/>
    <property type="molecule type" value="Genomic_DNA"/>
</dbReference>
<reference evidence="2 3" key="1">
    <citation type="submission" date="2019-01" db="EMBL/GenBank/DDBJ databases">
        <title>Lacunisphaera sp. strain TWA-58.</title>
        <authorList>
            <person name="Chen W.-M."/>
        </authorList>
    </citation>
    <scope>NUCLEOTIDE SEQUENCE [LARGE SCALE GENOMIC DNA]</scope>
    <source>
        <strain evidence="2 3">TWA-58</strain>
    </source>
</reference>
<organism evidence="2 3">
    <name type="scientific">Oleiharenicola lentus</name>
    <dbReference type="NCBI Taxonomy" id="2508720"/>
    <lineage>
        <taxon>Bacteria</taxon>
        <taxon>Pseudomonadati</taxon>
        <taxon>Verrucomicrobiota</taxon>
        <taxon>Opitutia</taxon>
        <taxon>Opitutales</taxon>
        <taxon>Opitutaceae</taxon>
        <taxon>Oleiharenicola</taxon>
    </lineage>
</organism>
<evidence type="ECO:0000313" key="3">
    <source>
        <dbReference type="Proteomes" id="UP000290218"/>
    </source>
</evidence>
<comment type="caution">
    <text evidence="2">The sequence shown here is derived from an EMBL/GenBank/DDBJ whole genome shotgun (WGS) entry which is preliminary data.</text>
</comment>
<gene>
    <name evidence="2" type="ORF">ESB00_03460</name>
</gene>
<evidence type="ECO:0000313" key="2">
    <source>
        <dbReference type="EMBL" id="RXK54969.1"/>
    </source>
</evidence>
<feature type="region of interest" description="Disordered" evidence="1">
    <location>
        <begin position="18"/>
        <end position="47"/>
    </location>
</feature>